<organism evidence="2 3">
    <name type="scientific">Heterodermia speciosa</name>
    <dbReference type="NCBI Taxonomy" id="116794"/>
    <lineage>
        <taxon>Eukaryota</taxon>
        <taxon>Fungi</taxon>
        <taxon>Dikarya</taxon>
        <taxon>Ascomycota</taxon>
        <taxon>Pezizomycotina</taxon>
        <taxon>Lecanoromycetes</taxon>
        <taxon>OSLEUM clade</taxon>
        <taxon>Lecanoromycetidae</taxon>
        <taxon>Caliciales</taxon>
        <taxon>Physciaceae</taxon>
        <taxon>Heterodermia</taxon>
    </lineage>
</organism>
<evidence type="ECO:0000313" key="2">
    <source>
        <dbReference type="EMBL" id="CAF9917144.1"/>
    </source>
</evidence>
<evidence type="ECO:0000313" key="3">
    <source>
        <dbReference type="Proteomes" id="UP000664521"/>
    </source>
</evidence>
<dbReference type="EMBL" id="CAJPDS010000019">
    <property type="protein sequence ID" value="CAF9917144.1"/>
    <property type="molecule type" value="Genomic_DNA"/>
</dbReference>
<reference evidence="2" key="1">
    <citation type="submission" date="2021-03" db="EMBL/GenBank/DDBJ databases">
        <authorList>
            <person name="Tagirdzhanova G."/>
        </authorList>
    </citation>
    <scope>NUCLEOTIDE SEQUENCE</scope>
</reference>
<proteinExistence type="predicted"/>
<feature type="region of interest" description="Disordered" evidence="1">
    <location>
        <begin position="1"/>
        <end position="205"/>
    </location>
</feature>
<dbReference type="OrthoDB" id="4152802at2759"/>
<keyword evidence="3" id="KW-1185">Reference proteome</keyword>
<feature type="compositionally biased region" description="Polar residues" evidence="1">
    <location>
        <begin position="248"/>
        <end position="263"/>
    </location>
</feature>
<protein>
    <submittedName>
        <fullName evidence="2">Uncharacterized protein</fullName>
    </submittedName>
</protein>
<feature type="compositionally biased region" description="Basic and acidic residues" evidence="1">
    <location>
        <begin position="1"/>
        <end position="10"/>
    </location>
</feature>
<feature type="compositionally biased region" description="Basic and acidic residues" evidence="1">
    <location>
        <begin position="391"/>
        <end position="422"/>
    </location>
</feature>
<dbReference type="AlphaFoldDB" id="A0A8H3F4Z5"/>
<dbReference type="Proteomes" id="UP000664521">
    <property type="component" value="Unassembled WGS sequence"/>
</dbReference>
<feature type="compositionally biased region" description="Polar residues" evidence="1">
    <location>
        <begin position="329"/>
        <end position="343"/>
    </location>
</feature>
<feature type="compositionally biased region" description="Polar residues" evidence="1">
    <location>
        <begin position="709"/>
        <end position="724"/>
    </location>
</feature>
<accession>A0A8H3F4Z5</accession>
<feature type="compositionally biased region" description="Polar residues" evidence="1">
    <location>
        <begin position="99"/>
        <end position="109"/>
    </location>
</feature>
<feature type="compositionally biased region" description="Basic and acidic residues" evidence="1">
    <location>
        <begin position="178"/>
        <end position="188"/>
    </location>
</feature>
<feature type="region of interest" description="Disordered" evidence="1">
    <location>
        <begin position="322"/>
        <end position="924"/>
    </location>
</feature>
<sequence>MASERVKGRESTGGVRVTGTQGEQLAPDHNNGGTLPDFLCWRRRGRPASGGERLLAGSSDTDMIWPFGRKSKKKRPTADDQTMPATRNIPLEIALNDPGQRTSDINASTPERRPGRKDNDARPRSASRRLTRRRDSEKPEDTLPGVPPIPPRSAKRNALNEKVNLPDVDSRAAQQEQQLKKAPADRNDIPSYYFQNPMSTSSLQPEKFTAIPLLPTLRAKRSANETNLPRHKSSKRKADDRVREQEIKSMSSSVPKRPISNTGGILARDTKQIPGGLNRNLERPVSDVSIPLPESIHSAVSVVSDQHGFKVSAFDVLSPRPTIRYSGNPRHNNGSGSVGPSRQSTRKEKQPMIPEEAVKSKKRIDELADDMDTTSIRELMERDRRRKEKLRKSEQEKLQRRLQRKADKQREEEGEATPRDIENGLGIIETYASQPEASREGQAETPESWLHDPSREQLSRNPYVEPDNGRSTTHLEEPTYTEDPDEPVLETAKAVRLSSASMSPPASPTLPLQAPPSMSHLTELASRSTPSIPEQSEIDRRDSDTSTRLASNWTAIFRRSGTRAKRGSADRARTPSEFSNTSRDSLPRQMPPSAFARIPQARSGASIRTQSRFREDLPELPISPPESRVQSPELPRQPPTSSPGALGGSEGGLSDIHPAFREEVALSRHHSVRSQHTPDLLPSAVVSQSLASVDSEGSWLTGRPVKRLSQPQSNPLRESASSLQRRLRDLAEPEEELSHTVPERGSINRLSPGPEQSMAYEHPTPSRHILGSGMADDSDDESALQSQPKGVAEEEGTWRGAIGRHPTIIRQGAGARARSREGLLNDFQAGDESMESSPASPEPDSPVGQANTGHERSFIQSATSVDLGKGHARHISAGSARLLNLPPRTSIDMKRLSGSSGERSPLPSPQHSPMLETHPSDVDE</sequence>
<feature type="compositionally biased region" description="Polar residues" evidence="1">
    <location>
        <begin position="848"/>
        <end position="864"/>
    </location>
</feature>
<feature type="compositionally biased region" description="Basic and acidic residues" evidence="1">
    <location>
        <begin position="449"/>
        <end position="458"/>
    </location>
</feature>
<feature type="compositionally biased region" description="Basic and acidic residues" evidence="1">
    <location>
        <begin position="345"/>
        <end position="366"/>
    </location>
</feature>
<feature type="compositionally biased region" description="Basic and acidic residues" evidence="1">
    <location>
        <begin position="236"/>
        <end position="247"/>
    </location>
</feature>
<feature type="compositionally biased region" description="Acidic residues" evidence="1">
    <location>
        <begin position="479"/>
        <end position="488"/>
    </location>
</feature>
<feature type="region of interest" description="Disordered" evidence="1">
    <location>
        <begin position="218"/>
        <end position="280"/>
    </location>
</feature>
<name>A0A8H3F4Z5_9LECA</name>
<feature type="compositionally biased region" description="Polar residues" evidence="1">
    <location>
        <begin position="193"/>
        <end position="204"/>
    </location>
</feature>
<feature type="compositionally biased region" description="Low complexity" evidence="1">
    <location>
        <begin position="497"/>
        <end position="512"/>
    </location>
</feature>
<comment type="caution">
    <text evidence="2">The sequence shown here is derived from an EMBL/GenBank/DDBJ whole genome shotgun (WGS) entry which is preliminary data.</text>
</comment>
<evidence type="ECO:0000256" key="1">
    <source>
        <dbReference type="SAM" id="MobiDB-lite"/>
    </source>
</evidence>
<feature type="compositionally biased region" description="Basic and acidic residues" evidence="1">
    <location>
        <begin position="726"/>
        <end position="742"/>
    </location>
</feature>
<feature type="compositionally biased region" description="Polar residues" evidence="1">
    <location>
        <begin position="525"/>
        <end position="534"/>
    </location>
</feature>
<gene>
    <name evidence="2" type="ORF">HETSPECPRED_003151</name>
</gene>
<feature type="compositionally biased region" description="Basic and acidic residues" evidence="1">
    <location>
        <begin position="110"/>
        <end position="123"/>
    </location>
</feature>